<evidence type="ECO:0000256" key="1">
    <source>
        <dbReference type="SAM" id="Phobius"/>
    </source>
</evidence>
<organism evidence="2 3">
    <name type="scientific">Streptococcus zalophi</name>
    <dbReference type="NCBI Taxonomy" id="640031"/>
    <lineage>
        <taxon>Bacteria</taxon>
        <taxon>Bacillati</taxon>
        <taxon>Bacillota</taxon>
        <taxon>Bacilli</taxon>
        <taxon>Lactobacillales</taxon>
        <taxon>Streptococcaceae</taxon>
        <taxon>Streptococcus</taxon>
    </lineage>
</organism>
<feature type="transmembrane region" description="Helical" evidence="1">
    <location>
        <begin position="387"/>
        <end position="412"/>
    </location>
</feature>
<name>A0A934P809_9STRE</name>
<keyword evidence="1" id="KW-0472">Membrane</keyword>
<feature type="transmembrane region" description="Helical" evidence="1">
    <location>
        <begin position="74"/>
        <end position="98"/>
    </location>
</feature>
<feature type="transmembrane region" description="Helical" evidence="1">
    <location>
        <begin position="215"/>
        <end position="232"/>
    </location>
</feature>
<feature type="transmembrane region" description="Helical" evidence="1">
    <location>
        <begin position="252"/>
        <end position="275"/>
    </location>
</feature>
<feature type="transmembrane region" description="Helical" evidence="1">
    <location>
        <begin position="44"/>
        <end position="62"/>
    </location>
</feature>
<keyword evidence="1" id="KW-1133">Transmembrane helix</keyword>
<evidence type="ECO:0000313" key="2">
    <source>
        <dbReference type="EMBL" id="MBJ8349044.1"/>
    </source>
</evidence>
<comment type="caution">
    <text evidence="2">The sequence shown here is derived from an EMBL/GenBank/DDBJ whole genome shotgun (WGS) entry which is preliminary data.</text>
</comment>
<feature type="transmembrane region" description="Helical" evidence="1">
    <location>
        <begin position="330"/>
        <end position="350"/>
    </location>
</feature>
<proteinExistence type="predicted"/>
<sequence>MNKLTSYQKMFFWNMMGSLSTAVISVVLLIVVSRFLNTVDSDSYVFAYSLGNLFVVIGLFQIRNFQATDIEQKYSFSIYFLARLFSCLLMFAITIIYLMMTNYDIYKSQVIFYVSLYRLSDALSDLFQGLFQQHERLDIAGKSLTFRNSLIFLIFAVLIFMTRDLLFSLQMLCISSYLFIVLYDIRKSIGFDKVDFTGLLSKDSFVKCLKLMNETLPLFINGFLIIFIYNQPKFSLETMTNLGKIAFGSQTIFNILFMPAFVMNLMMLFFRPVITEMAIAIAKQRIHQFKILQRKLFSNLFFLSILIIFGSGIIGIKFLEILYNIELKEYWFSLIVIMIGGSIGSFATAIDNILTAMRFQKYLIIPYSGSFIVSLLFSNKLVENFQIFGASLSFITSMIVWLTLSIVVFQFVKRRSDGHF</sequence>
<feature type="transmembrane region" description="Helical" evidence="1">
    <location>
        <begin position="143"/>
        <end position="161"/>
    </location>
</feature>
<dbReference type="EMBL" id="JAENBP010000001">
    <property type="protein sequence ID" value="MBJ8349044.1"/>
    <property type="molecule type" value="Genomic_DNA"/>
</dbReference>
<protein>
    <submittedName>
        <fullName evidence="2">Lipopolysaccharide biosynthesis protein</fullName>
    </submittedName>
</protein>
<feature type="transmembrane region" description="Helical" evidence="1">
    <location>
        <begin position="12"/>
        <end position="32"/>
    </location>
</feature>
<feature type="transmembrane region" description="Helical" evidence="1">
    <location>
        <begin position="362"/>
        <end position="381"/>
    </location>
</feature>
<feature type="transmembrane region" description="Helical" evidence="1">
    <location>
        <begin position="296"/>
        <end position="318"/>
    </location>
</feature>
<reference evidence="2 3" key="1">
    <citation type="journal article" date="2021" name="Int. J. Syst. Evol. Microbiol.">
        <title>Streptococcus vicugnae sp. nov., isolated from faeces of alpacas (Vicugna pacos) and cattle (Bos taurus), Streptococcus zalophi sp. nov., and Streptococcus pacificus sp. nov., isolated from respiratory tract of California sea lions (Zalophus californianus).</title>
        <authorList>
            <person name="Volokhov D.V."/>
            <person name="Zagorodnyaya T.A."/>
            <person name="Shen Z."/>
            <person name="Blom J."/>
            <person name="Furtak V.A."/>
            <person name="Eisenberg T."/>
            <person name="Fan P."/>
            <person name="Jeong K.C."/>
            <person name="Gao Y."/>
            <person name="Zhang S."/>
            <person name="Amselle M."/>
        </authorList>
    </citation>
    <scope>NUCLEOTIDE SEQUENCE [LARGE SCALE GENOMIC DNA]</scope>
    <source>
        <strain evidence="3">CSL7508-lung</strain>
    </source>
</reference>
<dbReference type="Proteomes" id="UP000644875">
    <property type="component" value="Unassembled WGS sequence"/>
</dbReference>
<keyword evidence="3" id="KW-1185">Reference proteome</keyword>
<dbReference type="AlphaFoldDB" id="A0A934P809"/>
<dbReference type="RefSeq" id="WP_199566976.1">
    <property type="nucleotide sequence ID" value="NZ_JAENBP010000001.1"/>
</dbReference>
<keyword evidence="1" id="KW-0812">Transmembrane</keyword>
<feature type="transmembrane region" description="Helical" evidence="1">
    <location>
        <begin position="167"/>
        <end position="185"/>
    </location>
</feature>
<accession>A0A934P809</accession>
<evidence type="ECO:0000313" key="3">
    <source>
        <dbReference type="Proteomes" id="UP000644875"/>
    </source>
</evidence>
<gene>
    <name evidence="2" type="ORF">JHK64_00180</name>
</gene>